<name>A0A9X1VAR5_9BACL</name>
<dbReference type="RefSeq" id="WP_241715951.1">
    <property type="nucleotide sequence ID" value="NZ_JALBUF010000012.1"/>
</dbReference>
<sequence length="280" mass="31461">MIDNANRFRVIDTGVGSAAYNMALDEAILLHVANGTVLPTIRFYAWDRPTVSIGYFQRVDRDVDRQRLQDRGFSLVRRMTGGRAVLHDKELTYSVIVPGDHPFAKASVVESYRQLSLGLCEGFISLGVQAEVVSLTNESERTKYSTLGSAACFDSPSWYELVVAGKKIAGSAQVRAHNGLLQHGSLLLDLEPDDLFDVLLFRSDDERARVRNEFDERAISVRQLTSRNVTYQEAKQAFTSGFAHGLHLELVESNVTEPEIQDAMRLMQEKYASDSWTLRR</sequence>
<dbReference type="InterPro" id="IPR050664">
    <property type="entry name" value="Octanoyltrans_LipM/LipL"/>
</dbReference>
<gene>
    <name evidence="2" type="primary">lipM</name>
    <name evidence="2" type="ORF">MM817_02645</name>
</gene>
<dbReference type="GO" id="GO:0009249">
    <property type="term" value="P:protein lipoylation"/>
    <property type="evidence" value="ECO:0007669"/>
    <property type="project" value="UniProtKB-ARBA"/>
</dbReference>
<dbReference type="PANTHER" id="PTHR43679">
    <property type="entry name" value="OCTANOYLTRANSFERASE LIPM-RELATED"/>
    <property type="match status" value="1"/>
</dbReference>
<proteinExistence type="predicted"/>
<dbReference type="Gene3D" id="3.30.930.10">
    <property type="entry name" value="Bira Bifunctional Protein, Domain 2"/>
    <property type="match status" value="1"/>
</dbReference>
<dbReference type="AlphaFoldDB" id="A0A9X1VAR5"/>
<dbReference type="Pfam" id="PF21948">
    <property type="entry name" value="LplA-B_cat"/>
    <property type="match status" value="1"/>
</dbReference>
<keyword evidence="2" id="KW-0012">Acyltransferase</keyword>
<dbReference type="EC" id="2.3.1.181" evidence="2"/>
<organism evidence="2 3">
    <name type="scientific">Sulfoacidibacillus ferrooxidans</name>
    <dbReference type="NCBI Taxonomy" id="2005001"/>
    <lineage>
        <taxon>Bacteria</taxon>
        <taxon>Bacillati</taxon>
        <taxon>Bacillota</taxon>
        <taxon>Bacilli</taxon>
        <taxon>Bacillales</taxon>
        <taxon>Alicyclobacillaceae</taxon>
        <taxon>Sulfoacidibacillus</taxon>
    </lineage>
</organism>
<evidence type="ECO:0000259" key="1">
    <source>
        <dbReference type="PROSITE" id="PS51733"/>
    </source>
</evidence>
<dbReference type="Proteomes" id="UP001139263">
    <property type="component" value="Unassembled WGS sequence"/>
</dbReference>
<accession>A0A9X1VAR5</accession>
<dbReference type="EMBL" id="JALBUF010000012">
    <property type="protein sequence ID" value="MCI0184350.1"/>
    <property type="molecule type" value="Genomic_DNA"/>
</dbReference>
<feature type="domain" description="BPL/LPL catalytic" evidence="1">
    <location>
        <begin position="35"/>
        <end position="250"/>
    </location>
</feature>
<reference evidence="2" key="1">
    <citation type="submission" date="2022-03" db="EMBL/GenBank/DDBJ databases">
        <title>Draft Genome Sequence of Firmicute Strain S0AB, a Heterotrophic Iron/Sulfur-Oxidizing Extreme Acidophile.</title>
        <authorList>
            <person name="Vergara E."/>
            <person name="Pakostova E."/>
            <person name="Johnson D.B."/>
            <person name="Holmes D.S."/>
        </authorList>
    </citation>
    <scope>NUCLEOTIDE SEQUENCE</scope>
    <source>
        <strain evidence="2">S0AB</strain>
    </source>
</reference>
<dbReference type="CDD" id="cd16443">
    <property type="entry name" value="LplA"/>
    <property type="match status" value="1"/>
</dbReference>
<keyword evidence="3" id="KW-1185">Reference proteome</keyword>
<dbReference type="InterPro" id="IPR045864">
    <property type="entry name" value="aa-tRNA-synth_II/BPL/LPL"/>
</dbReference>
<dbReference type="InterPro" id="IPR004143">
    <property type="entry name" value="BPL_LPL_catalytic"/>
</dbReference>
<dbReference type="PROSITE" id="PS51733">
    <property type="entry name" value="BPL_LPL_CATALYTIC"/>
    <property type="match status" value="1"/>
</dbReference>
<evidence type="ECO:0000313" key="3">
    <source>
        <dbReference type="Proteomes" id="UP001139263"/>
    </source>
</evidence>
<keyword evidence="2" id="KW-0808">Transferase</keyword>
<comment type="caution">
    <text evidence="2">The sequence shown here is derived from an EMBL/GenBank/DDBJ whole genome shotgun (WGS) entry which is preliminary data.</text>
</comment>
<dbReference type="SUPFAM" id="SSF55681">
    <property type="entry name" value="Class II aaRS and biotin synthetases"/>
    <property type="match status" value="1"/>
</dbReference>
<dbReference type="PANTHER" id="PTHR43679:SF2">
    <property type="entry name" value="OCTANOYL-[GCVH]:PROTEIN N-OCTANOYLTRANSFERASE"/>
    <property type="match status" value="1"/>
</dbReference>
<protein>
    <submittedName>
        <fullName evidence="2">Octanoyltransferase LipM</fullName>
        <ecNumber evidence="2">2.3.1.181</ecNumber>
    </submittedName>
</protein>
<evidence type="ECO:0000313" key="2">
    <source>
        <dbReference type="EMBL" id="MCI0184350.1"/>
    </source>
</evidence>
<dbReference type="GO" id="GO:0033819">
    <property type="term" value="F:lipoyl(octanoyl) transferase activity"/>
    <property type="evidence" value="ECO:0007669"/>
    <property type="project" value="UniProtKB-EC"/>
</dbReference>